<evidence type="ECO:0000313" key="2">
    <source>
        <dbReference type="Proteomes" id="UP000478183"/>
    </source>
</evidence>
<dbReference type="AlphaFoldDB" id="A0A6L6J831"/>
<organism evidence="1 2">
    <name type="scientific">Paracoccus aestuariivivens</name>
    <dbReference type="NCBI Taxonomy" id="1820333"/>
    <lineage>
        <taxon>Bacteria</taxon>
        <taxon>Pseudomonadati</taxon>
        <taxon>Pseudomonadota</taxon>
        <taxon>Alphaproteobacteria</taxon>
        <taxon>Rhodobacterales</taxon>
        <taxon>Paracoccaceae</taxon>
        <taxon>Paracoccus</taxon>
    </lineage>
</organism>
<gene>
    <name evidence="1" type="ORF">GL286_03955</name>
</gene>
<comment type="caution">
    <text evidence="1">The sequence shown here is derived from an EMBL/GenBank/DDBJ whole genome shotgun (WGS) entry which is preliminary data.</text>
</comment>
<name>A0A6L6J831_9RHOB</name>
<sequence>MLPASDSINDLDLNAYVDDQLDDWQRLRVEEYLSHQPEAAARVMQDMHLRRELRLAFAPAPEPNGQQRAAAALLSRGLLRDERLRKVIRLVPVAALVLAGWLANEGLGPLSVGEVVASQPPHPVVAAAISAREASIIRLPMRSQPQIHELDADELRAATGILLPQFDRNWAIRDAQIFPSPQGPGIEIVFETGDLGQISHFAVRPGNFAVTLPHVEKHDASNVAWFQIGETAHVLISDKGDTSDLQKVAENLSSSLY</sequence>
<dbReference type="OrthoDB" id="7187254at2"/>
<accession>A0A6L6J831</accession>
<proteinExistence type="predicted"/>
<dbReference type="RefSeq" id="WP_155094214.1">
    <property type="nucleotide sequence ID" value="NZ_WMIE01000001.1"/>
</dbReference>
<keyword evidence="2" id="KW-1185">Reference proteome</keyword>
<protein>
    <submittedName>
        <fullName evidence="1">Anti-sigma factor</fullName>
    </submittedName>
</protein>
<dbReference type="EMBL" id="WMIE01000001">
    <property type="protein sequence ID" value="MTH76879.1"/>
    <property type="molecule type" value="Genomic_DNA"/>
</dbReference>
<dbReference type="Proteomes" id="UP000478183">
    <property type="component" value="Unassembled WGS sequence"/>
</dbReference>
<evidence type="ECO:0000313" key="1">
    <source>
        <dbReference type="EMBL" id="MTH76879.1"/>
    </source>
</evidence>
<reference evidence="1 2" key="1">
    <citation type="submission" date="2019-11" db="EMBL/GenBank/DDBJ databases">
        <authorList>
            <person name="Dong K."/>
        </authorList>
    </citation>
    <scope>NUCLEOTIDE SEQUENCE [LARGE SCALE GENOMIC DNA]</scope>
    <source>
        <strain evidence="1 2">NBRC 111993</strain>
    </source>
</reference>